<dbReference type="InterPro" id="IPR014710">
    <property type="entry name" value="RmlC-like_jellyroll"/>
</dbReference>
<dbReference type="PANTHER" id="PTHR43280">
    <property type="entry name" value="ARAC-FAMILY TRANSCRIPTIONAL REGULATOR"/>
    <property type="match status" value="1"/>
</dbReference>
<keyword evidence="1" id="KW-0805">Transcription regulation</keyword>
<dbReference type="SMART" id="SM00342">
    <property type="entry name" value="HTH_ARAC"/>
    <property type="match status" value="1"/>
</dbReference>
<dbReference type="InterPro" id="IPR018060">
    <property type="entry name" value="HTH_AraC"/>
</dbReference>
<dbReference type="InterPro" id="IPR003313">
    <property type="entry name" value="AraC-bd"/>
</dbReference>
<dbReference type="Gene3D" id="1.10.10.60">
    <property type="entry name" value="Homeodomain-like"/>
    <property type="match status" value="2"/>
</dbReference>
<evidence type="ECO:0000256" key="3">
    <source>
        <dbReference type="ARBA" id="ARBA00023163"/>
    </source>
</evidence>
<sequence length="334" mass="39725">MDKFQINVPLQEFDEERWVMSERDGYMRFMTQDSSNISVTTWNHLGIGMHSHAFYEFALLTQGSCVHSYRGIDVPLIPGDVFLIAPHEFHGYATQMPIEIINCQFYGESLNDECSQMLEKVSGEQEILYDEFELKKRWNELLQNVSAYAEIACEGHEQNRQNSLNRQGVIHLESEERRDAEYLLQRMMREQRRKEQGFANVKSACLQMILVMLQRIQNRRFQKLTQHQDDRREQIYRAINYMEEHLAEKIDLTELAKKSYWSEGYFRSIFKDVTGLPPVEYLNRLRIVKSLEYMEKDHLMISEAAEKVGIYDPSYYSRLFKKVIGYSPRYFKRI</sequence>
<dbReference type="RefSeq" id="WP_028530268.1">
    <property type="nucleotide sequence ID" value="NZ_CABLBR010000053.1"/>
</dbReference>
<keyword evidence="6" id="KW-1185">Reference proteome</keyword>
<dbReference type="Gene3D" id="2.60.120.10">
    <property type="entry name" value="Jelly Rolls"/>
    <property type="match status" value="1"/>
</dbReference>
<dbReference type="PROSITE" id="PS01124">
    <property type="entry name" value="HTH_ARAC_FAMILY_2"/>
    <property type="match status" value="1"/>
</dbReference>
<dbReference type="PROSITE" id="PS00041">
    <property type="entry name" value="HTH_ARAC_FAMILY_1"/>
    <property type="match status" value="1"/>
</dbReference>
<evidence type="ECO:0000313" key="5">
    <source>
        <dbReference type="EMBL" id="UWP58571.1"/>
    </source>
</evidence>
<keyword evidence="2" id="KW-0238">DNA-binding</keyword>
<feature type="domain" description="HTH araC/xylS-type" evidence="4">
    <location>
        <begin position="236"/>
        <end position="334"/>
    </location>
</feature>
<proteinExistence type="predicted"/>
<evidence type="ECO:0000259" key="4">
    <source>
        <dbReference type="PROSITE" id="PS01124"/>
    </source>
</evidence>
<dbReference type="Proteomes" id="UP001060164">
    <property type="component" value="Chromosome"/>
</dbReference>
<organism evidence="5 6">
    <name type="scientific">Ruminococcus gauvreauii</name>
    <dbReference type="NCBI Taxonomy" id="438033"/>
    <lineage>
        <taxon>Bacteria</taxon>
        <taxon>Bacillati</taxon>
        <taxon>Bacillota</taxon>
        <taxon>Clostridia</taxon>
        <taxon>Eubacteriales</taxon>
        <taxon>Oscillospiraceae</taxon>
        <taxon>Ruminococcus</taxon>
    </lineage>
</organism>
<dbReference type="Pfam" id="PF02311">
    <property type="entry name" value="AraC_binding"/>
    <property type="match status" value="1"/>
</dbReference>
<dbReference type="InterPro" id="IPR009057">
    <property type="entry name" value="Homeodomain-like_sf"/>
</dbReference>
<keyword evidence="3" id="KW-0804">Transcription</keyword>
<dbReference type="Pfam" id="PF12833">
    <property type="entry name" value="HTH_18"/>
    <property type="match status" value="1"/>
</dbReference>
<dbReference type="SUPFAM" id="SSF46689">
    <property type="entry name" value="Homeodomain-like"/>
    <property type="match status" value="2"/>
</dbReference>
<dbReference type="InterPro" id="IPR037923">
    <property type="entry name" value="HTH-like"/>
</dbReference>
<dbReference type="PANTHER" id="PTHR43280:SF2">
    <property type="entry name" value="HTH-TYPE TRANSCRIPTIONAL REGULATOR EXSA"/>
    <property type="match status" value="1"/>
</dbReference>
<gene>
    <name evidence="5" type="ORF">NQ502_14475</name>
</gene>
<dbReference type="EMBL" id="CP102290">
    <property type="protein sequence ID" value="UWP58571.1"/>
    <property type="molecule type" value="Genomic_DNA"/>
</dbReference>
<evidence type="ECO:0000256" key="2">
    <source>
        <dbReference type="ARBA" id="ARBA00023125"/>
    </source>
</evidence>
<protein>
    <submittedName>
        <fullName evidence="5">AraC family transcriptional regulator</fullName>
    </submittedName>
</protein>
<accession>A0ABY5VE74</accession>
<dbReference type="SUPFAM" id="SSF51215">
    <property type="entry name" value="Regulatory protein AraC"/>
    <property type="match status" value="1"/>
</dbReference>
<reference evidence="5" key="1">
    <citation type="journal article" date="2022" name="Cell">
        <title>Design, construction, and in vivo augmentation of a complex gut microbiome.</title>
        <authorList>
            <person name="Cheng A.G."/>
            <person name="Ho P.Y."/>
            <person name="Aranda-Diaz A."/>
            <person name="Jain S."/>
            <person name="Yu F.B."/>
            <person name="Meng X."/>
            <person name="Wang M."/>
            <person name="Iakiviak M."/>
            <person name="Nagashima K."/>
            <person name="Zhao A."/>
            <person name="Murugkar P."/>
            <person name="Patil A."/>
            <person name="Atabakhsh K."/>
            <person name="Weakley A."/>
            <person name="Yan J."/>
            <person name="Brumbaugh A.R."/>
            <person name="Higginbottom S."/>
            <person name="Dimas A."/>
            <person name="Shiver A.L."/>
            <person name="Deutschbauer A."/>
            <person name="Neff N."/>
            <person name="Sonnenburg J.L."/>
            <person name="Huang K.C."/>
            <person name="Fischbach M.A."/>
        </authorList>
    </citation>
    <scope>NUCLEOTIDE SEQUENCE</scope>
    <source>
        <strain evidence="5">DSM 19829</strain>
    </source>
</reference>
<name>A0ABY5VE74_9FIRM</name>
<dbReference type="InterPro" id="IPR018062">
    <property type="entry name" value="HTH_AraC-typ_CS"/>
</dbReference>
<evidence type="ECO:0000256" key="1">
    <source>
        <dbReference type="ARBA" id="ARBA00023015"/>
    </source>
</evidence>
<evidence type="ECO:0000313" key="6">
    <source>
        <dbReference type="Proteomes" id="UP001060164"/>
    </source>
</evidence>